<keyword evidence="2" id="KW-1185">Reference proteome</keyword>
<dbReference type="KEGG" id="hcv:FTV88_0142"/>
<reference evidence="2" key="1">
    <citation type="submission" date="2019-11" db="EMBL/GenBank/DDBJ databases">
        <title>Genome sequence of Heliorestis convoluta strain HH, an alkaliphilic and minimalistic phototrophic bacterium from a soda lake in Egypt.</title>
        <authorList>
            <person name="Dewey E.D."/>
            <person name="Stokes L.M."/>
            <person name="Burchell B.M."/>
            <person name="Shaffer K.N."/>
            <person name="Huntington A.M."/>
            <person name="Baker J.M."/>
            <person name="Nadendla S."/>
            <person name="Giglio M.G."/>
            <person name="Touchman J.W."/>
            <person name="Blankenship R.E."/>
            <person name="Madigan M.T."/>
            <person name="Sattley W.M."/>
        </authorList>
    </citation>
    <scope>NUCLEOTIDE SEQUENCE [LARGE SCALE GENOMIC DNA]</scope>
    <source>
        <strain evidence="2">HH</strain>
    </source>
</reference>
<name>A0A5Q2MX30_9FIRM</name>
<evidence type="ECO:0000313" key="2">
    <source>
        <dbReference type="Proteomes" id="UP000366051"/>
    </source>
</evidence>
<sequence>MEKANALEDMKPFMSAWSYKSNKNDPYLHINLVDEVDVHKHVTPVLNAFSKKMSTQLG</sequence>
<dbReference type="EMBL" id="CP045875">
    <property type="protein sequence ID" value="QGG46321.1"/>
    <property type="molecule type" value="Genomic_DNA"/>
</dbReference>
<gene>
    <name evidence="1" type="ORF">FTV88_0142</name>
</gene>
<proteinExistence type="predicted"/>
<dbReference type="Proteomes" id="UP000366051">
    <property type="component" value="Chromosome"/>
</dbReference>
<evidence type="ECO:0000313" key="1">
    <source>
        <dbReference type="EMBL" id="QGG46321.1"/>
    </source>
</evidence>
<accession>A0A5Q2MX30</accession>
<protein>
    <submittedName>
        <fullName evidence="1">Uncharacterized protein</fullName>
    </submittedName>
</protein>
<organism evidence="1 2">
    <name type="scientific">Heliorestis convoluta</name>
    <dbReference type="NCBI Taxonomy" id="356322"/>
    <lineage>
        <taxon>Bacteria</taxon>
        <taxon>Bacillati</taxon>
        <taxon>Bacillota</taxon>
        <taxon>Clostridia</taxon>
        <taxon>Eubacteriales</taxon>
        <taxon>Heliobacteriaceae</taxon>
        <taxon>Heliorestis</taxon>
    </lineage>
</organism>
<dbReference type="AlphaFoldDB" id="A0A5Q2MX30"/>